<organism evidence="3 5">
    <name type="scientific">Streptococcus agalactiae</name>
    <dbReference type="NCBI Taxonomy" id="1311"/>
    <lineage>
        <taxon>Bacteria</taxon>
        <taxon>Bacillati</taxon>
        <taxon>Bacillota</taxon>
        <taxon>Bacilli</taxon>
        <taxon>Lactobacillales</taxon>
        <taxon>Streptococcaceae</taxon>
        <taxon>Streptococcus</taxon>
    </lineage>
</organism>
<feature type="compositionally biased region" description="Basic and acidic residues" evidence="1">
    <location>
        <begin position="80"/>
        <end position="90"/>
    </location>
</feature>
<protein>
    <submittedName>
        <fullName evidence="3">Uncharacterized protein</fullName>
    </submittedName>
</protein>
<gene>
    <name evidence="2" type="ORF">AX245_02295</name>
    <name evidence="3" type="ORF">C4618_13380</name>
</gene>
<sequence length="101" mass="12385">MAYTLEERETIVRYDEMDNCWYFESNVRKHITKIMKTIDSCQILGQEKEDDRIIWIHAKLTNLDDYMVSPFVRKRVKREMTEEQREEARKRMARLHSKSEI</sequence>
<dbReference type="OMA" id="WQFESSV"/>
<dbReference type="EMBL" id="QHGZ01000261">
    <property type="protein sequence ID" value="RDY74212.1"/>
    <property type="molecule type" value="Genomic_DNA"/>
</dbReference>
<evidence type="ECO:0000313" key="5">
    <source>
        <dbReference type="Proteomes" id="UP000256718"/>
    </source>
</evidence>
<evidence type="ECO:0000313" key="4">
    <source>
        <dbReference type="Proteomes" id="UP000093122"/>
    </source>
</evidence>
<reference evidence="3 5" key="2">
    <citation type="journal article" date="2018" name="Emerg. Microbes Infect.">
        <title>Phenotypic and molecular analysis of nontypeable Group B streptococci: identification of cps2a and hybrid cps2a/cps5 Group B streptococcal capsule gene clusters.</title>
        <authorList>
            <person name="Alhhazmi A."/>
            <person name="Tyrrell G.J."/>
        </authorList>
    </citation>
    <scope>NUCLEOTIDE SEQUENCE [LARGE SCALE GENOMIC DNA]</scope>
    <source>
        <strain evidence="3 5">PLGBS17</strain>
    </source>
</reference>
<feature type="compositionally biased region" description="Basic residues" evidence="1">
    <location>
        <begin position="91"/>
        <end position="101"/>
    </location>
</feature>
<dbReference type="EMBL" id="MAWT01000001">
    <property type="protein sequence ID" value="OCM72826.1"/>
    <property type="molecule type" value="Genomic_DNA"/>
</dbReference>
<name>A0A0H1WXM4_STRAG</name>
<reference evidence="2 4" key="1">
    <citation type="journal article" date="2016" name="Sci. Rep.">
        <title>Serotype IV Streptococcus agalactiae ST-452 has arisen from large genomic recombination events between CC23 and the hypervirulent CC17 lineages.</title>
        <authorList>
            <person name="Campisi E."/>
            <person name="Rinaudo C.D."/>
            <person name="Donati C."/>
            <person name="Barucco M."/>
            <person name="Torricelli G."/>
            <person name="Edwards M.S."/>
            <person name="Baker C.J."/>
            <person name="Margarit I."/>
            <person name="Rosini R."/>
        </authorList>
    </citation>
    <scope>NUCLEOTIDE SEQUENCE [LARGE SCALE GENOMIC DNA]</scope>
    <source>
        <strain evidence="2 4">CZ-PW-140</strain>
    </source>
</reference>
<dbReference type="Proteomes" id="UP000093122">
    <property type="component" value="Unassembled WGS sequence"/>
</dbReference>
<evidence type="ECO:0000256" key="1">
    <source>
        <dbReference type="SAM" id="MobiDB-lite"/>
    </source>
</evidence>
<dbReference type="Proteomes" id="UP000256718">
    <property type="component" value="Unassembled WGS sequence"/>
</dbReference>
<evidence type="ECO:0000313" key="3">
    <source>
        <dbReference type="EMBL" id="RDY74212.1"/>
    </source>
</evidence>
<accession>A0A0H1WXM4</accession>
<proteinExistence type="predicted"/>
<dbReference type="AlphaFoldDB" id="A0A0H1WXM4"/>
<comment type="caution">
    <text evidence="3">The sequence shown here is derived from an EMBL/GenBank/DDBJ whole genome shotgun (WGS) entry which is preliminary data.</text>
</comment>
<dbReference type="RefSeq" id="WP_000331954.1">
    <property type="nucleotide sequence ID" value="NZ_CABFMI010000001.1"/>
</dbReference>
<evidence type="ECO:0000313" key="2">
    <source>
        <dbReference type="EMBL" id="OCM72826.1"/>
    </source>
</evidence>
<feature type="region of interest" description="Disordered" evidence="1">
    <location>
        <begin position="80"/>
        <end position="101"/>
    </location>
</feature>